<keyword evidence="3" id="KW-1185">Reference proteome</keyword>
<organism evidence="2 3">
    <name type="scientific">Paenibacillus woosongensis</name>
    <dbReference type="NCBI Taxonomy" id="307580"/>
    <lineage>
        <taxon>Bacteria</taxon>
        <taxon>Bacillati</taxon>
        <taxon>Bacillota</taxon>
        <taxon>Bacilli</taxon>
        <taxon>Bacillales</taxon>
        <taxon>Paenibacillaceae</taxon>
        <taxon>Paenibacillus</taxon>
    </lineage>
</organism>
<evidence type="ECO:0000313" key="2">
    <source>
        <dbReference type="EMBL" id="GIP60792.1"/>
    </source>
</evidence>
<name>A0ABQ4MXX5_9BACL</name>
<sequence>MGKTRVNLLTKLLISYLLVLLFPVMIIVLYYYPYSAQVVKVKEMDWNAHITEQFMTSMDTFTRYVYNLPFELVQNREFRLYQAEESDYQRVLIANEMKKYKATDALRSSHIRKTIGSQRSHVSQKGQRTV</sequence>
<keyword evidence="1" id="KW-1133">Transmembrane helix</keyword>
<evidence type="ECO:0008006" key="4">
    <source>
        <dbReference type="Google" id="ProtNLM"/>
    </source>
</evidence>
<dbReference type="Proteomes" id="UP000681290">
    <property type="component" value="Unassembled WGS sequence"/>
</dbReference>
<evidence type="ECO:0000256" key="1">
    <source>
        <dbReference type="SAM" id="Phobius"/>
    </source>
</evidence>
<reference evidence="2 3" key="1">
    <citation type="submission" date="2021-03" db="EMBL/GenBank/DDBJ databases">
        <title>Antimicrobial resistance genes in bacteria isolated from Japanese honey, and their potential for conferring macrolide and lincosamide resistance in the American foulbrood pathogen Paenibacillus larvae.</title>
        <authorList>
            <person name="Okamoto M."/>
            <person name="Kumagai M."/>
            <person name="Kanamori H."/>
            <person name="Takamatsu D."/>
        </authorList>
    </citation>
    <scope>NUCLEOTIDE SEQUENCE [LARGE SCALE GENOMIC DNA]</scope>
    <source>
        <strain evidence="2 3">J15TS10</strain>
    </source>
</reference>
<accession>A0ABQ4MXX5</accession>
<proteinExistence type="predicted"/>
<gene>
    <name evidence="2" type="ORF">J15TS10_46060</name>
</gene>
<dbReference type="EMBL" id="BOSM01000012">
    <property type="protein sequence ID" value="GIP60792.1"/>
    <property type="molecule type" value="Genomic_DNA"/>
</dbReference>
<keyword evidence="1" id="KW-0812">Transmembrane</keyword>
<protein>
    <recommendedName>
        <fullName evidence="4">Sensor histidine kinase</fullName>
    </recommendedName>
</protein>
<feature type="transmembrane region" description="Helical" evidence="1">
    <location>
        <begin position="12"/>
        <end position="32"/>
    </location>
</feature>
<keyword evidence="1" id="KW-0472">Membrane</keyword>
<evidence type="ECO:0000313" key="3">
    <source>
        <dbReference type="Proteomes" id="UP000681290"/>
    </source>
</evidence>
<comment type="caution">
    <text evidence="2">The sequence shown here is derived from an EMBL/GenBank/DDBJ whole genome shotgun (WGS) entry which is preliminary data.</text>
</comment>
<dbReference type="RefSeq" id="WP_244996872.1">
    <property type="nucleotide sequence ID" value="NZ_BOSM01000012.1"/>
</dbReference>